<sequence>MRAPRECGSWWWDLDGVTAPGLGAALATAARMADVLESGGLLEPASLEWSWWQPGVGGLGSHSRLDLAGRRIDAASVAERAEACRPAGYPAAEMSSILVLGRGMWWDGKGNSRWEPGLVELTVSPDPVSSWAELAVHHDVWARYDFRGRPQPAVHARNAPRLAAALRGLDALLGVDGEPGEPTYFGTAVGHGLKVPDVIDGLGPDLTDLL</sequence>
<organism evidence="1 2">
    <name type="scientific">Streptomyces lichenis</name>
    <dbReference type="NCBI Taxonomy" id="2306967"/>
    <lineage>
        <taxon>Bacteria</taxon>
        <taxon>Bacillati</taxon>
        <taxon>Actinomycetota</taxon>
        <taxon>Actinomycetes</taxon>
        <taxon>Kitasatosporales</taxon>
        <taxon>Streptomycetaceae</taxon>
        <taxon>Streptomyces</taxon>
    </lineage>
</organism>
<name>A0ABT0I4N2_9ACTN</name>
<proteinExistence type="predicted"/>
<dbReference type="Proteomes" id="UP001522868">
    <property type="component" value="Unassembled WGS sequence"/>
</dbReference>
<keyword evidence="2" id="KW-1185">Reference proteome</keyword>
<reference evidence="1 2" key="1">
    <citation type="submission" date="2022-04" db="EMBL/GenBank/DDBJ databases">
        <title>Streptomyces sp. nov. LCR6-01 isolated from Lichen of Dirinaria sp.</title>
        <authorList>
            <person name="Kanchanasin P."/>
            <person name="Tanasupawat S."/>
            <person name="Phongsopitanun W."/>
        </authorList>
    </citation>
    <scope>NUCLEOTIDE SEQUENCE [LARGE SCALE GENOMIC DNA]</scope>
    <source>
        <strain evidence="1 2">LCR6-01</strain>
    </source>
</reference>
<evidence type="ECO:0000313" key="1">
    <source>
        <dbReference type="EMBL" id="MCK8676270.1"/>
    </source>
</evidence>
<protein>
    <submittedName>
        <fullName evidence="1">Uncharacterized protein</fullName>
    </submittedName>
</protein>
<comment type="caution">
    <text evidence="1">The sequence shown here is derived from an EMBL/GenBank/DDBJ whole genome shotgun (WGS) entry which is preliminary data.</text>
</comment>
<evidence type="ECO:0000313" key="2">
    <source>
        <dbReference type="Proteomes" id="UP001522868"/>
    </source>
</evidence>
<dbReference type="EMBL" id="JALPTH010000002">
    <property type="protein sequence ID" value="MCK8676270.1"/>
    <property type="molecule type" value="Genomic_DNA"/>
</dbReference>
<accession>A0ABT0I4N2</accession>
<gene>
    <name evidence="1" type="ORF">M1O15_02325</name>
</gene>